<reference evidence="2 3" key="1">
    <citation type="submission" date="2016-03" db="EMBL/GenBank/DDBJ databases">
        <title>EvidentialGene: Evidence-directed Construction of Genes on Genomes.</title>
        <authorList>
            <person name="Gilbert D.G."/>
            <person name="Choi J.-H."/>
            <person name="Mockaitis K."/>
            <person name="Colbourne J."/>
            <person name="Pfrender M."/>
        </authorList>
    </citation>
    <scope>NUCLEOTIDE SEQUENCE [LARGE SCALE GENOMIC DNA]</scope>
    <source>
        <strain evidence="2 3">Xinb3</strain>
        <tissue evidence="2">Complete organism</tissue>
    </source>
</reference>
<comment type="caution">
    <text evidence="2">The sequence shown here is derived from an EMBL/GenBank/DDBJ whole genome shotgun (WGS) entry which is preliminary data.</text>
</comment>
<evidence type="ECO:0000256" key="1">
    <source>
        <dbReference type="SAM" id="Phobius"/>
    </source>
</evidence>
<dbReference type="AlphaFoldDB" id="A0A164IYC3"/>
<feature type="transmembrane region" description="Helical" evidence="1">
    <location>
        <begin position="36"/>
        <end position="56"/>
    </location>
</feature>
<keyword evidence="1" id="KW-0812">Transmembrane</keyword>
<dbReference type="PANTHER" id="PTHR11161">
    <property type="entry name" value="O-ACYLTRANSFERASE"/>
    <property type="match status" value="1"/>
</dbReference>
<evidence type="ECO:0000313" key="2">
    <source>
        <dbReference type="EMBL" id="KZS01758.1"/>
    </source>
</evidence>
<keyword evidence="1" id="KW-0472">Membrane</keyword>
<accession>A0A164IYC3</accession>
<name>A0A164IYC3_9CRUS</name>
<dbReference type="EMBL" id="LRGB01006183">
    <property type="protein sequence ID" value="KZS01758.1"/>
    <property type="molecule type" value="Genomic_DNA"/>
</dbReference>
<evidence type="ECO:0000313" key="3">
    <source>
        <dbReference type="Proteomes" id="UP000076858"/>
    </source>
</evidence>
<feature type="non-terminal residue" evidence="2">
    <location>
        <position position="1"/>
    </location>
</feature>
<protein>
    <submittedName>
        <fullName evidence="2">Nose resistant to fluoxetine protein</fullName>
    </submittedName>
</protein>
<organism evidence="2 3">
    <name type="scientific">Daphnia magna</name>
    <dbReference type="NCBI Taxonomy" id="35525"/>
    <lineage>
        <taxon>Eukaryota</taxon>
        <taxon>Metazoa</taxon>
        <taxon>Ecdysozoa</taxon>
        <taxon>Arthropoda</taxon>
        <taxon>Crustacea</taxon>
        <taxon>Branchiopoda</taxon>
        <taxon>Diplostraca</taxon>
        <taxon>Cladocera</taxon>
        <taxon>Anomopoda</taxon>
        <taxon>Daphniidae</taxon>
        <taxon>Daphnia</taxon>
    </lineage>
</organism>
<proteinExistence type="predicted"/>
<dbReference type="InterPro" id="IPR052728">
    <property type="entry name" value="O2_lipid_transport_reg"/>
</dbReference>
<feature type="transmembrane region" description="Helical" evidence="1">
    <location>
        <begin position="83"/>
        <end position="105"/>
    </location>
</feature>
<gene>
    <name evidence="2" type="ORF">APZ42_001480</name>
</gene>
<sequence length="110" mass="12551">HYYVKPWTRAPPYLIGIWAGWYLHVTKQSQQRLSKLLVSLGWTLSTAVGLAIIYGLTPYVDQSKVPEVSPVVQMTYGPLHRTAWAFVIAWIIFACSRGYGGTYYLNFDHV</sequence>
<dbReference type="PANTHER" id="PTHR11161:SF0">
    <property type="entry name" value="O-ACYLTRANSFERASE LIKE PROTEIN"/>
    <property type="match status" value="1"/>
</dbReference>
<keyword evidence="1" id="KW-1133">Transmembrane helix</keyword>
<dbReference type="Proteomes" id="UP000076858">
    <property type="component" value="Unassembled WGS sequence"/>
</dbReference>
<keyword evidence="3" id="KW-1185">Reference proteome</keyword>